<organism evidence="3 4">
    <name type="scientific">Polarella glacialis</name>
    <name type="common">Dinoflagellate</name>
    <dbReference type="NCBI Taxonomy" id="89957"/>
    <lineage>
        <taxon>Eukaryota</taxon>
        <taxon>Sar</taxon>
        <taxon>Alveolata</taxon>
        <taxon>Dinophyceae</taxon>
        <taxon>Suessiales</taxon>
        <taxon>Suessiaceae</taxon>
        <taxon>Polarella</taxon>
    </lineage>
</organism>
<comment type="caution">
    <text evidence="3">The sequence shown here is derived from an EMBL/GenBank/DDBJ whole genome shotgun (WGS) entry which is preliminary data.</text>
</comment>
<dbReference type="InterPro" id="IPR003325">
    <property type="entry name" value="TerD"/>
</dbReference>
<dbReference type="Pfam" id="PF02342">
    <property type="entry name" value="TerD"/>
    <property type="match status" value="2"/>
</dbReference>
<dbReference type="PANTHER" id="PTHR32097:SF17">
    <property type="entry name" value="CAMP-BINDING PROTEIN 1-RELATED"/>
    <property type="match status" value="1"/>
</dbReference>
<dbReference type="PANTHER" id="PTHR32097">
    <property type="entry name" value="CAMP-BINDING PROTEIN 1-RELATED"/>
    <property type="match status" value="1"/>
</dbReference>
<dbReference type="EMBL" id="CAJNNV010027649">
    <property type="protein sequence ID" value="CAE8621118.1"/>
    <property type="molecule type" value="Genomic_DNA"/>
</dbReference>
<gene>
    <name evidence="3" type="ORF">PGLA1383_LOCUS38641</name>
</gene>
<dbReference type="Proteomes" id="UP000654075">
    <property type="component" value="Unassembled WGS sequence"/>
</dbReference>
<dbReference type="CDD" id="cd06974">
    <property type="entry name" value="TerD_like"/>
    <property type="match status" value="1"/>
</dbReference>
<sequence>MPMYGHSAGRRVSAPLEMKKKRYGVAISWDDVKGQQPVDLDIQALIVDNRGVIRDAVYYNNLSAMSGAVSHTGDQTTGVANEYDELIWVLLPRLPQEVKLIIFVVAASGISSLCDVSNGMVHVVEELTGQTVRRFPIENSVADVDVIAMMEKDDHGKWFLHQVDEVADEGEHFLDILEPTIGGIIRQVIPNAPKKQRVAFQMQKGSLVELPKNSLKKLNFSIGASLKPSVKTKVDLDISAVFMTKDSKLLGAVYFDRLLKYGVQHGGENQSDEDIIVDLAQVPSKVAQIFIVINMCTPGSNFCDLDDAFCIVTDQDMKPLANFALKNETREKGRGQILCRLLRAKYTKRWELQAFGRICSSARWKGCVKTIQQIMADDDKLPPVESEIKGPPAGASLPVIDESAPSDKATRRAARRSTRRQAGGGLSVFLPTDVVQEVQDASQGLVRQVSGASAEMLARIRGPSQVEGGARPLARRRTQALSEEARADLDKTPDCEIFSENSSAAESGSEVGLEVFEHMSSCSSYAPGCGSDPVSQIYGKDVAEVLSPALWPDQAGATSKVIVYTTNSLFCHIGVLSYFRLYLSRQFA</sequence>
<keyword evidence="4" id="KW-1185">Reference proteome</keyword>
<dbReference type="Gene3D" id="2.60.60.30">
    <property type="entry name" value="sav2460 like domains"/>
    <property type="match status" value="2"/>
</dbReference>
<feature type="domain" description="TerD" evidence="2">
    <location>
        <begin position="199"/>
        <end position="357"/>
    </location>
</feature>
<evidence type="ECO:0000256" key="1">
    <source>
        <dbReference type="SAM" id="MobiDB-lite"/>
    </source>
</evidence>
<feature type="domain" description="TerD" evidence="2">
    <location>
        <begin position="21"/>
        <end position="150"/>
    </location>
</feature>
<dbReference type="OrthoDB" id="443958at2759"/>
<proteinExistence type="predicted"/>
<evidence type="ECO:0000313" key="4">
    <source>
        <dbReference type="Proteomes" id="UP000654075"/>
    </source>
</evidence>
<name>A0A813G7Q8_POLGL</name>
<protein>
    <recommendedName>
        <fullName evidence="2">TerD domain-containing protein</fullName>
    </recommendedName>
</protein>
<dbReference type="AlphaFoldDB" id="A0A813G7Q8"/>
<evidence type="ECO:0000259" key="2">
    <source>
        <dbReference type="Pfam" id="PF02342"/>
    </source>
</evidence>
<accession>A0A813G7Q8</accession>
<dbReference type="InterPro" id="IPR051324">
    <property type="entry name" value="Stress/Tellurium_Resist"/>
</dbReference>
<reference evidence="3" key="1">
    <citation type="submission" date="2021-02" db="EMBL/GenBank/DDBJ databases">
        <authorList>
            <person name="Dougan E. K."/>
            <person name="Rhodes N."/>
            <person name="Thang M."/>
            <person name="Chan C."/>
        </authorList>
    </citation>
    <scope>NUCLEOTIDE SEQUENCE</scope>
</reference>
<evidence type="ECO:0000313" key="3">
    <source>
        <dbReference type="EMBL" id="CAE8621118.1"/>
    </source>
</evidence>
<feature type="region of interest" description="Disordered" evidence="1">
    <location>
        <begin position="388"/>
        <end position="422"/>
    </location>
</feature>